<evidence type="ECO:0008006" key="4">
    <source>
        <dbReference type="Google" id="ProtNLM"/>
    </source>
</evidence>
<sequence>MKLKWRISFFLIVILITALSFWNYKNRVYDWDMPGYIGCLYSLKYPDSPDKVRKLTYQEIKKKAPDHEYRDILGIYKSGDKARQSFANNTKSFSEQLPYYRIKVGYNMAILILYELGFSSADAVTFLSIIAYFISGILIFFILKIIFPDNYIISILLTAGIMVLPPMTYMSRVSTPDIFILQFLLVFIIGFLKNWSKWIMFVVLFTIIFIRPDYIPFTLSYLAALGLFHYFKNRQIDYSLIFQGLILFVLYFLIVKFYHYPGWKHLFYDTFIYRRPIISEAPPDFSVRDYLGILYSKGIYFKRVTVTALGLLALIFYFSKDLWVRIFSVFILLNIYIKFLFFPHASGLRFFFGYILLLLLVFLSVLSKKYNGFKLRKIA</sequence>
<organism evidence="2 3">
    <name type="scientific">Chryseobacterium cheonjiense</name>
    <dbReference type="NCBI Taxonomy" id="2728845"/>
    <lineage>
        <taxon>Bacteria</taxon>
        <taxon>Pseudomonadati</taxon>
        <taxon>Bacteroidota</taxon>
        <taxon>Flavobacteriia</taxon>
        <taxon>Flavobacteriales</taxon>
        <taxon>Weeksellaceae</taxon>
        <taxon>Chryseobacterium group</taxon>
        <taxon>Chryseobacterium</taxon>
    </lineage>
</organism>
<accession>A0A7Y0A8B1</accession>
<comment type="caution">
    <text evidence="2">The sequence shown here is derived from an EMBL/GenBank/DDBJ whole genome shotgun (WGS) entry which is preliminary data.</text>
</comment>
<feature type="transmembrane region" description="Helical" evidence="1">
    <location>
        <begin position="124"/>
        <end position="146"/>
    </location>
</feature>
<evidence type="ECO:0000256" key="1">
    <source>
        <dbReference type="SAM" id="Phobius"/>
    </source>
</evidence>
<feature type="transmembrane region" description="Helical" evidence="1">
    <location>
        <begin position="7"/>
        <end position="24"/>
    </location>
</feature>
<feature type="transmembrane region" description="Helical" evidence="1">
    <location>
        <begin position="238"/>
        <end position="258"/>
    </location>
</feature>
<feature type="transmembrane region" description="Helical" evidence="1">
    <location>
        <begin position="299"/>
        <end position="317"/>
    </location>
</feature>
<dbReference type="Proteomes" id="UP000552615">
    <property type="component" value="Unassembled WGS sequence"/>
</dbReference>
<feature type="transmembrane region" description="Helical" evidence="1">
    <location>
        <begin position="214"/>
        <end position="231"/>
    </location>
</feature>
<keyword evidence="1" id="KW-0812">Transmembrane</keyword>
<feature type="transmembrane region" description="Helical" evidence="1">
    <location>
        <begin position="322"/>
        <end position="342"/>
    </location>
</feature>
<feature type="transmembrane region" description="Helical" evidence="1">
    <location>
        <begin position="348"/>
        <end position="367"/>
    </location>
</feature>
<proteinExistence type="predicted"/>
<keyword evidence="1" id="KW-1133">Transmembrane helix</keyword>
<name>A0A7Y0A8B1_9FLAO</name>
<gene>
    <name evidence="2" type="ORF">HHL20_14315</name>
</gene>
<feature type="transmembrane region" description="Helical" evidence="1">
    <location>
        <begin position="152"/>
        <end position="171"/>
    </location>
</feature>
<evidence type="ECO:0000313" key="2">
    <source>
        <dbReference type="EMBL" id="NML58519.1"/>
    </source>
</evidence>
<dbReference type="AlphaFoldDB" id="A0A7Y0A8B1"/>
<keyword evidence="3" id="KW-1185">Reference proteome</keyword>
<reference evidence="2 3" key="1">
    <citation type="submission" date="2020-04" db="EMBL/GenBank/DDBJ databases">
        <title>Chryseobacterium sp. RJ-7-14 sp. nov., isolated from Jeju soil.</title>
        <authorList>
            <person name="Dahal R.H."/>
            <person name="Chaudhary D.K."/>
        </authorList>
    </citation>
    <scope>NUCLEOTIDE SEQUENCE [LARGE SCALE GENOMIC DNA]</scope>
    <source>
        <strain evidence="2 3">RJ-7-14</strain>
    </source>
</reference>
<keyword evidence="1" id="KW-0472">Membrane</keyword>
<protein>
    <recommendedName>
        <fullName evidence="4">Glycosyltransferase RgtA/B/C/D-like domain-containing protein</fullName>
    </recommendedName>
</protein>
<feature type="transmembrane region" description="Helical" evidence="1">
    <location>
        <begin position="99"/>
        <end position="117"/>
    </location>
</feature>
<dbReference type="RefSeq" id="WP_169231849.1">
    <property type="nucleotide sequence ID" value="NZ_JABBGF010000002.1"/>
</dbReference>
<dbReference type="EMBL" id="JABBGF010000002">
    <property type="protein sequence ID" value="NML58519.1"/>
    <property type="molecule type" value="Genomic_DNA"/>
</dbReference>
<feature type="transmembrane region" description="Helical" evidence="1">
    <location>
        <begin position="183"/>
        <end position="208"/>
    </location>
</feature>
<evidence type="ECO:0000313" key="3">
    <source>
        <dbReference type="Proteomes" id="UP000552615"/>
    </source>
</evidence>